<organism evidence="2 3">
    <name type="scientific">Winogradskyella litorisediminis</name>
    <dbReference type="NCBI Taxonomy" id="1156618"/>
    <lineage>
        <taxon>Bacteria</taxon>
        <taxon>Pseudomonadati</taxon>
        <taxon>Bacteroidota</taxon>
        <taxon>Flavobacteriia</taxon>
        <taxon>Flavobacteriales</taxon>
        <taxon>Flavobacteriaceae</taxon>
        <taxon>Winogradskyella</taxon>
    </lineage>
</organism>
<reference evidence="3" key="1">
    <citation type="journal article" date="2019" name="Int. J. Syst. Evol. Microbiol.">
        <title>The Global Catalogue of Microorganisms (GCM) 10K type strain sequencing project: providing services to taxonomists for standard genome sequencing and annotation.</title>
        <authorList>
            <consortium name="The Broad Institute Genomics Platform"/>
            <consortium name="The Broad Institute Genome Sequencing Center for Infectious Disease"/>
            <person name="Wu L."/>
            <person name="Ma J."/>
        </authorList>
    </citation>
    <scope>NUCLEOTIDE SEQUENCE [LARGE SCALE GENOMIC DNA]</scope>
    <source>
        <strain evidence="3">CCUG 62215</strain>
    </source>
</reference>
<evidence type="ECO:0000313" key="2">
    <source>
        <dbReference type="EMBL" id="MFD1062363.1"/>
    </source>
</evidence>
<protein>
    <recommendedName>
        <fullName evidence="4">SWIM-type domain-containing protein</fullName>
    </recommendedName>
</protein>
<dbReference type="RefSeq" id="WP_386128153.1">
    <property type="nucleotide sequence ID" value="NZ_JBHTJL010000009.1"/>
</dbReference>
<keyword evidence="3" id="KW-1185">Reference proteome</keyword>
<comment type="caution">
    <text evidence="2">The sequence shown here is derived from an EMBL/GenBank/DDBJ whole genome shotgun (WGS) entry which is preliminary data.</text>
</comment>
<proteinExistence type="predicted"/>
<gene>
    <name evidence="2" type="ORF">ACFQ1Q_03830</name>
</gene>
<evidence type="ECO:0008006" key="4">
    <source>
        <dbReference type="Google" id="ProtNLM"/>
    </source>
</evidence>
<name>A0ABW3N619_9FLAO</name>
<feature type="region of interest" description="Disordered" evidence="1">
    <location>
        <begin position="213"/>
        <end position="254"/>
    </location>
</feature>
<evidence type="ECO:0000313" key="3">
    <source>
        <dbReference type="Proteomes" id="UP001597013"/>
    </source>
</evidence>
<sequence length="650" mass="73128">MSCEEETITEIEQLKTIQEVRLEISTLSKTKNYNVISETLNNVYQKSPLIRESTNYSQERSATDFENTFIVDTTSVKYIETNYSHSYTFALNTISATDSITSIKNLLLAKHNNMDEYLPMLVTYNLTEQELIAINDGEIPLTYTNQPIFERLEGFDLVQLGMFRCTEFTTTYTFTIPCSCHTDEDHEAAPCGHPQGEVIFTISEIGACSDSGGVAGSSGNDSGGTSNNGGGTPIDWGGAEYSPYNPDNNNSQDILAEGPVTQINPPLRSIVRTDMADLLDFHDTNFLNNYPHMETAFNSYLSNNSDTDGYQFIDWSIDYLQYMFLSGQPLITGEDSLNPEHLDYFNTIVNSNLSNEEIIAELDFHQLAQEVIADGGNVDYEDRIYEDSSFKNTEIECMHDELLEGDEESLYNLMIANFKNDNDVLTLKVADIGEQWGITHGNSANNTDWIFDYYTITYSDDINNASNLAKMVTLCHEIIHAFMYDTLDDMGIITYEENGNPELNILCPDIPANVNLNTLTAQERWVALLCAFNSNSVAADEEWVHSLFNTSTFILTTYRQALQDFLFNNHNWHGESEAFKTSLQNQFGTAWRSKTAEYMSWQGLEHTDEFIGWAVGEGLSSQVGTNGSITYPAFNELITLVKLQGKKNCL</sequence>
<accession>A0ABW3N619</accession>
<evidence type="ECO:0000256" key="1">
    <source>
        <dbReference type="SAM" id="MobiDB-lite"/>
    </source>
</evidence>
<dbReference type="Proteomes" id="UP001597013">
    <property type="component" value="Unassembled WGS sequence"/>
</dbReference>
<dbReference type="EMBL" id="JBHTJL010000009">
    <property type="protein sequence ID" value="MFD1062363.1"/>
    <property type="molecule type" value="Genomic_DNA"/>
</dbReference>